<evidence type="ECO:0000313" key="2">
    <source>
        <dbReference type="Proteomes" id="UP001168821"/>
    </source>
</evidence>
<dbReference type="InterPro" id="IPR036691">
    <property type="entry name" value="Endo/exonu/phosph_ase_sf"/>
</dbReference>
<reference evidence="1" key="1">
    <citation type="journal article" date="2023" name="G3 (Bethesda)">
        <title>Whole genome assemblies of Zophobas morio and Tenebrio molitor.</title>
        <authorList>
            <person name="Kaur S."/>
            <person name="Stinson S.A."/>
            <person name="diCenzo G.C."/>
        </authorList>
    </citation>
    <scope>NUCLEOTIDE SEQUENCE</scope>
    <source>
        <strain evidence="1">QUZm001</strain>
    </source>
</reference>
<evidence type="ECO:0008006" key="3">
    <source>
        <dbReference type="Google" id="ProtNLM"/>
    </source>
</evidence>
<dbReference type="EMBL" id="JALNTZ010000004">
    <property type="protein sequence ID" value="KAJ3655864.1"/>
    <property type="molecule type" value="Genomic_DNA"/>
</dbReference>
<name>A0AA38IJ56_9CUCU</name>
<dbReference type="AlphaFoldDB" id="A0AA38IJ56"/>
<comment type="caution">
    <text evidence="1">The sequence shown here is derived from an EMBL/GenBank/DDBJ whole genome shotgun (WGS) entry which is preliminary data.</text>
</comment>
<accession>A0AA38IJ56</accession>
<proteinExistence type="predicted"/>
<protein>
    <recommendedName>
        <fullName evidence="3">Endonuclease/exonuclease/phosphatase domain-containing protein</fullName>
    </recommendedName>
</protein>
<dbReference type="Gene3D" id="3.60.10.10">
    <property type="entry name" value="Endonuclease/exonuclease/phosphatase"/>
    <property type="match status" value="1"/>
</dbReference>
<gene>
    <name evidence="1" type="ORF">Zmor_014973</name>
</gene>
<keyword evidence="2" id="KW-1185">Reference proteome</keyword>
<evidence type="ECO:0000313" key="1">
    <source>
        <dbReference type="EMBL" id="KAJ3655864.1"/>
    </source>
</evidence>
<organism evidence="1 2">
    <name type="scientific">Zophobas morio</name>
    <dbReference type="NCBI Taxonomy" id="2755281"/>
    <lineage>
        <taxon>Eukaryota</taxon>
        <taxon>Metazoa</taxon>
        <taxon>Ecdysozoa</taxon>
        <taxon>Arthropoda</taxon>
        <taxon>Hexapoda</taxon>
        <taxon>Insecta</taxon>
        <taxon>Pterygota</taxon>
        <taxon>Neoptera</taxon>
        <taxon>Endopterygota</taxon>
        <taxon>Coleoptera</taxon>
        <taxon>Polyphaga</taxon>
        <taxon>Cucujiformia</taxon>
        <taxon>Tenebrionidae</taxon>
        <taxon>Zophobas</taxon>
    </lineage>
</organism>
<sequence length="179" mass="20445">MTNISMANSNLKTFDVTTSYNSIEPAARTKKHDSCGVTALPRSEAFHVRLEVQARTRNERQRGTIGLRVRQRSPSVSLLLPYVYNSHYVHPIMEVDTDIPILLCGDFNTNVKNDETFIKFMKDMFNVDCASDVNNSTTLGGTTIDLTFSRHIKLETLPFISYFSYHRPILNRITQIVRN</sequence>
<dbReference type="Proteomes" id="UP001168821">
    <property type="component" value="Unassembled WGS sequence"/>
</dbReference>
<dbReference type="SUPFAM" id="SSF56219">
    <property type="entry name" value="DNase I-like"/>
    <property type="match status" value="1"/>
</dbReference>